<dbReference type="AlphaFoldDB" id="A0A7T3RD66"/>
<keyword evidence="1" id="KW-1133">Transmembrane helix</keyword>
<evidence type="ECO:0000313" key="3">
    <source>
        <dbReference type="Proteomes" id="UP000595224"/>
    </source>
</evidence>
<accession>A0A7T3RD66</accession>
<protein>
    <recommendedName>
        <fullName evidence="4">Zinc-finger</fullName>
    </recommendedName>
</protein>
<evidence type="ECO:0008006" key="4">
    <source>
        <dbReference type="Google" id="ProtNLM"/>
    </source>
</evidence>
<name>A0A7T3RD66_9SPIR</name>
<feature type="transmembrane region" description="Helical" evidence="1">
    <location>
        <begin position="87"/>
        <end position="107"/>
    </location>
</feature>
<organism evidence="2 3">
    <name type="scientific">Treponema peruense</name>
    <dbReference type="NCBI Taxonomy" id="2787628"/>
    <lineage>
        <taxon>Bacteria</taxon>
        <taxon>Pseudomonadati</taxon>
        <taxon>Spirochaetota</taxon>
        <taxon>Spirochaetia</taxon>
        <taxon>Spirochaetales</taxon>
        <taxon>Treponemataceae</taxon>
        <taxon>Treponema</taxon>
    </lineage>
</organism>
<gene>
    <name evidence="2" type="ORF">IWA51_11565</name>
</gene>
<keyword evidence="3" id="KW-1185">Reference proteome</keyword>
<dbReference type="KEGG" id="tper:IWA51_11565"/>
<dbReference type="EMBL" id="CP064936">
    <property type="protein sequence ID" value="QQA00875.1"/>
    <property type="molecule type" value="Genomic_DNA"/>
</dbReference>
<proteinExistence type="predicted"/>
<dbReference type="RefSeq" id="WP_198442536.1">
    <property type="nucleotide sequence ID" value="NZ_CP064936.1"/>
</dbReference>
<dbReference type="Proteomes" id="UP000595224">
    <property type="component" value="Chromosome"/>
</dbReference>
<reference evidence="2 3" key="1">
    <citation type="submission" date="2020-11" db="EMBL/GenBank/DDBJ databases">
        <title>Treponema Peruensis nv. sp., first commensal Treponema isolated from human feces.</title>
        <authorList>
            <person name="Belkhou C."/>
            <person name="Raes J."/>
        </authorList>
    </citation>
    <scope>NUCLEOTIDE SEQUENCE [LARGE SCALE GENOMIC DNA]</scope>
    <source>
        <strain evidence="2 3">RCC2812</strain>
    </source>
</reference>
<keyword evidence="1" id="KW-0812">Transmembrane</keyword>
<sequence length="153" mass="17265">MNKKCEFYMDSYLSLDKGERVPLKLTAHLLFCPECRRQIKAMSRARKITTQALDIPVPLESDTIAKVLEQIIPQAEPKNNRVKLPQWIITGILLLVCIVAFGFIAQSSSNKLIIFYAYMFFAAGISAYCALFVGTNLDFFVKKISTKKHAGRA</sequence>
<feature type="transmembrane region" description="Helical" evidence="1">
    <location>
        <begin position="113"/>
        <end position="133"/>
    </location>
</feature>
<keyword evidence="1" id="KW-0472">Membrane</keyword>
<evidence type="ECO:0000313" key="2">
    <source>
        <dbReference type="EMBL" id="QQA00875.1"/>
    </source>
</evidence>
<evidence type="ECO:0000256" key="1">
    <source>
        <dbReference type="SAM" id="Phobius"/>
    </source>
</evidence>